<dbReference type="Pfam" id="PF00487">
    <property type="entry name" value="FA_desaturase"/>
    <property type="match status" value="2"/>
</dbReference>
<dbReference type="Proteomes" id="UP000466442">
    <property type="component" value="Unassembled WGS sequence"/>
</dbReference>
<evidence type="ECO:0000256" key="14">
    <source>
        <dbReference type="SAM" id="Phobius"/>
    </source>
</evidence>
<dbReference type="OrthoDB" id="10260134at2759"/>
<comment type="subcellular location">
    <subcellularLocation>
        <location evidence="1">Membrane</location>
        <topology evidence="1">Multi-pass membrane protein</topology>
    </subcellularLocation>
</comment>
<keyword evidence="8" id="KW-0408">Iron</keyword>
<evidence type="ECO:0000256" key="1">
    <source>
        <dbReference type="ARBA" id="ARBA00004141"/>
    </source>
</evidence>
<evidence type="ECO:0000256" key="9">
    <source>
        <dbReference type="ARBA" id="ARBA00023098"/>
    </source>
</evidence>
<dbReference type="PANTHER" id="PTHR11351:SF98">
    <property type="entry name" value="RE43130P"/>
    <property type="match status" value="1"/>
</dbReference>
<keyword evidence="9" id="KW-0443">Lipid metabolism</keyword>
<keyword evidence="4 12" id="KW-0812">Transmembrane</keyword>
<evidence type="ECO:0000256" key="4">
    <source>
        <dbReference type="ARBA" id="ARBA00022692"/>
    </source>
</evidence>
<dbReference type="PRINTS" id="PR00075">
    <property type="entry name" value="FACDDSATRASE"/>
</dbReference>
<comment type="cofactor">
    <cofactor evidence="12">
        <name>Fe(2+)</name>
        <dbReference type="ChEBI" id="CHEBI:29033"/>
    </cofactor>
</comment>
<evidence type="ECO:0000256" key="8">
    <source>
        <dbReference type="ARBA" id="ARBA00023004"/>
    </source>
</evidence>
<feature type="transmembrane region" description="Helical" evidence="14">
    <location>
        <begin position="373"/>
        <end position="394"/>
    </location>
</feature>
<feature type="domain" description="Fatty acid desaturase" evidence="15">
    <location>
        <begin position="24"/>
        <end position="256"/>
    </location>
</feature>
<evidence type="ECO:0000256" key="5">
    <source>
        <dbReference type="ARBA" id="ARBA00022832"/>
    </source>
</evidence>
<feature type="transmembrane region" description="Helical" evidence="14">
    <location>
        <begin position="487"/>
        <end position="508"/>
    </location>
</feature>
<evidence type="ECO:0000256" key="6">
    <source>
        <dbReference type="ARBA" id="ARBA00022989"/>
    </source>
</evidence>
<feature type="transmembrane region" description="Helical" evidence="14">
    <location>
        <begin position="139"/>
        <end position="160"/>
    </location>
</feature>
<sequence>MERTSFFSSNYHGAHLVTCGLLFFSVCFLITFSGLGITAGAHRLWAHKCYKAKAPMRIFLAICNLTAFQNSIYEWVRDHRVHHKFVDTDADPHNSARGFFFSHMGWLMVKKHPDVKRKGKLIDMSDLENDPIVMFQHKYYLYLMPIFTFILPAMVPVYFCGTDIWYAFYMYSITRWTLVLHGTWCVNSVAHMIGCKPYDRFISATQNVWVSFFVLGEGWHNYHHAFPWDYKASEFPYYVNITTLLIDVCARIGWAYDLKTVKQDVIDKRAQRTGNGSHSSINMTRSTENNNCGSIMTNKIESGKTEVFSTSPIPETEEAKKTYTADSKSQNKSDYKLEIVWVNAIFFLIVNAISLRGTYDLVFFRLPWTSTAYMWSLFYINGISITAGAHRLWAHKCYKAKLPLKIFLLVCNLTAFQNSIYDWVRDHRVHHRFVDTNADPHNSTRGFFFSHMGWLMVKKHPEVKQKGQIVDMSDLRSDPLVMFQHKYYFYLMPIFTFLLPALIPVYFFGTDFWYAFRLYSLTRWTLVLHGTWCVNSVAHMFGYKPYDKFISSTQSIWVSFFVLGEGWHNYHHAFPWDYKASEFPYYVNFTTAFIDLCAKIGLAYDLKTVKQDVINLRAQRTGNGSHASVPPSGTSESNGIWGWDDEALTKEDREMASISYQQKS</sequence>
<dbReference type="InterPro" id="IPR015876">
    <property type="entry name" value="Acyl-CoA_DS"/>
</dbReference>
<feature type="region of interest" description="Disordered" evidence="13">
    <location>
        <begin position="621"/>
        <end position="641"/>
    </location>
</feature>
<accession>A0A8S9Y0L7</accession>
<comment type="domain">
    <text evidence="12">The histidine box domains are involved in binding the catalytic metal ions.</text>
</comment>
<evidence type="ECO:0000256" key="12">
    <source>
        <dbReference type="RuleBase" id="RU000581"/>
    </source>
</evidence>
<evidence type="ECO:0000313" key="17">
    <source>
        <dbReference type="Proteomes" id="UP000466442"/>
    </source>
</evidence>
<evidence type="ECO:0000256" key="2">
    <source>
        <dbReference type="ARBA" id="ARBA00009295"/>
    </source>
</evidence>
<organism evidence="16 17">
    <name type="scientific">Apolygus lucorum</name>
    <name type="common">Small green plant bug</name>
    <name type="synonym">Lygocoris lucorum</name>
    <dbReference type="NCBI Taxonomy" id="248454"/>
    <lineage>
        <taxon>Eukaryota</taxon>
        <taxon>Metazoa</taxon>
        <taxon>Ecdysozoa</taxon>
        <taxon>Arthropoda</taxon>
        <taxon>Hexapoda</taxon>
        <taxon>Insecta</taxon>
        <taxon>Pterygota</taxon>
        <taxon>Neoptera</taxon>
        <taxon>Paraneoptera</taxon>
        <taxon>Hemiptera</taxon>
        <taxon>Heteroptera</taxon>
        <taxon>Panheteroptera</taxon>
        <taxon>Cimicomorpha</taxon>
        <taxon>Miridae</taxon>
        <taxon>Mirini</taxon>
        <taxon>Apolygus</taxon>
    </lineage>
</organism>
<keyword evidence="11 12" id="KW-0275">Fatty acid biosynthesis</keyword>
<dbReference type="InterPro" id="IPR005804">
    <property type="entry name" value="FA_desaturase_dom"/>
</dbReference>
<evidence type="ECO:0000259" key="15">
    <source>
        <dbReference type="Pfam" id="PF00487"/>
    </source>
</evidence>
<dbReference type="GO" id="GO:0005789">
    <property type="term" value="C:endoplasmic reticulum membrane"/>
    <property type="evidence" value="ECO:0007669"/>
    <property type="project" value="TreeGrafter"/>
</dbReference>
<dbReference type="GO" id="GO:0006636">
    <property type="term" value="P:unsaturated fatty acid biosynthetic process"/>
    <property type="evidence" value="ECO:0007669"/>
    <property type="project" value="TreeGrafter"/>
</dbReference>
<evidence type="ECO:0000256" key="11">
    <source>
        <dbReference type="ARBA" id="ARBA00023160"/>
    </source>
</evidence>
<dbReference type="GO" id="GO:0004768">
    <property type="term" value="F:stearoyl-CoA 9-desaturase activity"/>
    <property type="evidence" value="ECO:0007669"/>
    <property type="project" value="TreeGrafter"/>
</dbReference>
<dbReference type="CDD" id="cd03505">
    <property type="entry name" value="Delta9-FADS-like"/>
    <property type="match status" value="2"/>
</dbReference>
<dbReference type="GO" id="GO:0005506">
    <property type="term" value="F:iron ion binding"/>
    <property type="evidence" value="ECO:0007669"/>
    <property type="project" value="TreeGrafter"/>
</dbReference>
<evidence type="ECO:0000256" key="10">
    <source>
        <dbReference type="ARBA" id="ARBA00023136"/>
    </source>
</evidence>
<keyword evidence="5" id="KW-0276">Fatty acid metabolism</keyword>
<feature type="transmembrane region" description="Helical" evidence="14">
    <location>
        <begin position="12"/>
        <end position="37"/>
    </location>
</feature>
<evidence type="ECO:0000313" key="16">
    <source>
        <dbReference type="EMBL" id="KAF6213876.1"/>
    </source>
</evidence>
<keyword evidence="6 14" id="KW-1133">Transmembrane helix</keyword>
<proteinExistence type="inferred from homology"/>
<comment type="caution">
    <text evidence="16">The sequence shown here is derived from an EMBL/GenBank/DDBJ whole genome shotgun (WGS) entry which is preliminary data.</text>
</comment>
<gene>
    <name evidence="16" type="ORF">GE061_011601</name>
</gene>
<comment type="similarity">
    <text evidence="2 12">Belongs to the fatty acid desaturase type 1 family.</text>
</comment>
<evidence type="ECO:0000256" key="7">
    <source>
        <dbReference type="ARBA" id="ARBA00023002"/>
    </source>
</evidence>
<keyword evidence="10 14" id="KW-0472">Membrane</keyword>
<feature type="domain" description="Fatty acid desaturase" evidence="15">
    <location>
        <begin position="375"/>
        <end position="575"/>
    </location>
</feature>
<evidence type="ECO:0000256" key="3">
    <source>
        <dbReference type="ARBA" id="ARBA00022516"/>
    </source>
</evidence>
<keyword evidence="7 12" id="KW-0560">Oxidoreductase</keyword>
<protein>
    <recommendedName>
        <fullName evidence="15">Fatty acid desaturase domain-containing protein</fullName>
    </recommendedName>
</protein>
<dbReference type="PANTHER" id="PTHR11351">
    <property type="entry name" value="ACYL-COA DESATURASE"/>
    <property type="match status" value="1"/>
</dbReference>
<dbReference type="EMBL" id="WIXP02000003">
    <property type="protein sequence ID" value="KAF6213876.1"/>
    <property type="molecule type" value="Genomic_DNA"/>
</dbReference>
<feature type="compositionally biased region" description="Polar residues" evidence="13">
    <location>
        <begin position="621"/>
        <end position="638"/>
    </location>
</feature>
<name>A0A8S9Y0L7_APOLU</name>
<keyword evidence="17" id="KW-1185">Reference proteome</keyword>
<evidence type="ECO:0000256" key="13">
    <source>
        <dbReference type="SAM" id="MobiDB-lite"/>
    </source>
</evidence>
<reference evidence="16" key="1">
    <citation type="journal article" date="2021" name="Mol. Ecol. Resour.">
        <title>Apolygus lucorum genome provides insights into omnivorousness and mesophyll feeding.</title>
        <authorList>
            <person name="Liu Y."/>
            <person name="Liu H."/>
            <person name="Wang H."/>
            <person name="Huang T."/>
            <person name="Liu B."/>
            <person name="Yang B."/>
            <person name="Yin L."/>
            <person name="Li B."/>
            <person name="Zhang Y."/>
            <person name="Zhang S."/>
            <person name="Jiang F."/>
            <person name="Zhang X."/>
            <person name="Ren Y."/>
            <person name="Wang B."/>
            <person name="Wang S."/>
            <person name="Lu Y."/>
            <person name="Wu K."/>
            <person name="Fan W."/>
            <person name="Wang G."/>
        </authorList>
    </citation>
    <scope>NUCLEOTIDE SEQUENCE</scope>
    <source>
        <strain evidence="16">12Hb</strain>
    </source>
</reference>
<keyword evidence="3 12" id="KW-0444">Lipid biosynthesis</keyword>
<dbReference type="AlphaFoldDB" id="A0A8S9Y0L7"/>
<feature type="transmembrane region" description="Helical" evidence="14">
    <location>
        <begin position="335"/>
        <end position="353"/>
    </location>
</feature>
<feature type="transmembrane region" description="Helical" evidence="14">
    <location>
        <begin position="58"/>
        <end position="76"/>
    </location>
</feature>